<keyword evidence="5" id="KW-1185">Reference proteome</keyword>
<proteinExistence type="predicted"/>
<evidence type="ECO:0000313" key="4">
    <source>
        <dbReference type="EMBL" id="MFD1371528.1"/>
    </source>
</evidence>
<keyword evidence="2" id="KW-1133">Transmembrane helix</keyword>
<organism evidence="4 5">
    <name type="scientific">Actinoplanes sichuanensis</name>
    <dbReference type="NCBI Taxonomy" id="512349"/>
    <lineage>
        <taxon>Bacteria</taxon>
        <taxon>Bacillati</taxon>
        <taxon>Actinomycetota</taxon>
        <taxon>Actinomycetes</taxon>
        <taxon>Micromonosporales</taxon>
        <taxon>Micromonosporaceae</taxon>
        <taxon>Actinoplanes</taxon>
    </lineage>
</organism>
<comment type="caution">
    <text evidence="4">The sequence shown here is derived from an EMBL/GenBank/DDBJ whole genome shotgun (WGS) entry which is preliminary data.</text>
</comment>
<gene>
    <name evidence="4" type="ORF">ACFQ5G_39880</name>
</gene>
<evidence type="ECO:0000259" key="3">
    <source>
        <dbReference type="Pfam" id="PF13828"/>
    </source>
</evidence>
<keyword evidence="2" id="KW-0472">Membrane</keyword>
<feature type="region of interest" description="Disordered" evidence="1">
    <location>
        <begin position="1"/>
        <end position="84"/>
    </location>
</feature>
<evidence type="ECO:0000256" key="2">
    <source>
        <dbReference type="SAM" id="Phobius"/>
    </source>
</evidence>
<feature type="transmembrane region" description="Helical" evidence="2">
    <location>
        <begin position="151"/>
        <end position="179"/>
    </location>
</feature>
<feature type="compositionally biased region" description="Pro residues" evidence="1">
    <location>
        <begin position="23"/>
        <end position="37"/>
    </location>
</feature>
<evidence type="ECO:0000313" key="5">
    <source>
        <dbReference type="Proteomes" id="UP001597183"/>
    </source>
</evidence>
<dbReference type="RefSeq" id="WP_378079109.1">
    <property type="nucleotide sequence ID" value="NZ_JBHTMK010000051.1"/>
</dbReference>
<feature type="domain" description="DUF4190" evidence="3">
    <location>
        <begin position="106"/>
        <end position="165"/>
    </location>
</feature>
<reference evidence="5" key="1">
    <citation type="journal article" date="2019" name="Int. J. Syst. Evol. Microbiol.">
        <title>The Global Catalogue of Microorganisms (GCM) 10K type strain sequencing project: providing services to taxonomists for standard genome sequencing and annotation.</title>
        <authorList>
            <consortium name="The Broad Institute Genomics Platform"/>
            <consortium name="The Broad Institute Genome Sequencing Center for Infectious Disease"/>
            <person name="Wu L."/>
            <person name="Ma J."/>
        </authorList>
    </citation>
    <scope>NUCLEOTIDE SEQUENCE [LARGE SCALE GENOMIC DNA]</scope>
    <source>
        <strain evidence="5">CCM 7526</strain>
    </source>
</reference>
<dbReference type="Pfam" id="PF13828">
    <property type="entry name" value="DUF4190"/>
    <property type="match status" value="1"/>
</dbReference>
<keyword evidence="2" id="KW-0812">Transmembrane</keyword>
<name>A0ABW4ALY8_9ACTN</name>
<feature type="compositionally biased region" description="Pro residues" evidence="1">
    <location>
        <begin position="1"/>
        <end position="17"/>
    </location>
</feature>
<accession>A0ABW4ALY8</accession>
<evidence type="ECO:0000256" key="1">
    <source>
        <dbReference type="SAM" id="MobiDB-lite"/>
    </source>
</evidence>
<sequence length="188" mass="18914">MTYPPDPYQPSPDPYRPADPYQPAQPPPSDPTMPYPGPSSGSGFPPPPSSGSGFPPPPFSGSGFPPPAPPYGGPAYGPPPDKSPFGAPGYGAPYSPYGPPQSTNALAIASLVCSIAGVLTCISAPVGIVLGHIAKKQIRQTHEGGEGLATAGLWVGYILTIIGLIVGALYAALIIFAIAEGSSGSGTF</sequence>
<dbReference type="Proteomes" id="UP001597183">
    <property type="component" value="Unassembled WGS sequence"/>
</dbReference>
<feature type="compositionally biased region" description="Pro residues" evidence="1">
    <location>
        <begin position="44"/>
        <end position="82"/>
    </location>
</feature>
<protein>
    <submittedName>
        <fullName evidence="4">DUF4190 domain-containing protein</fullName>
    </submittedName>
</protein>
<dbReference type="InterPro" id="IPR025241">
    <property type="entry name" value="DUF4190"/>
</dbReference>
<feature type="transmembrane region" description="Helical" evidence="2">
    <location>
        <begin position="105"/>
        <end position="130"/>
    </location>
</feature>
<dbReference type="EMBL" id="JBHTMK010000051">
    <property type="protein sequence ID" value="MFD1371528.1"/>
    <property type="molecule type" value="Genomic_DNA"/>
</dbReference>